<evidence type="ECO:0008006" key="3">
    <source>
        <dbReference type="Google" id="ProtNLM"/>
    </source>
</evidence>
<dbReference type="EMBL" id="AJIL01000384">
    <property type="protein sequence ID" value="KNE89357.1"/>
    <property type="molecule type" value="Genomic_DNA"/>
</dbReference>
<reference evidence="2" key="1">
    <citation type="submission" date="2014-03" db="EMBL/GenBank/DDBJ databases">
        <title>The Genome Sequence of Puccinia striiformis f. sp. tritici PST-78.</title>
        <authorList>
            <consortium name="The Broad Institute Genome Sequencing Platform"/>
            <person name="Cuomo C."/>
            <person name="Hulbert S."/>
            <person name="Chen X."/>
            <person name="Walker B."/>
            <person name="Young S.K."/>
            <person name="Zeng Q."/>
            <person name="Gargeya S."/>
            <person name="Fitzgerald M."/>
            <person name="Haas B."/>
            <person name="Abouelleil A."/>
            <person name="Alvarado L."/>
            <person name="Arachchi H.M."/>
            <person name="Berlin A.M."/>
            <person name="Chapman S.B."/>
            <person name="Goldberg J."/>
            <person name="Griggs A."/>
            <person name="Gujja S."/>
            <person name="Hansen M."/>
            <person name="Howarth C."/>
            <person name="Imamovic A."/>
            <person name="Larimer J."/>
            <person name="McCowan C."/>
            <person name="Montmayeur A."/>
            <person name="Murphy C."/>
            <person name="Neiman D."/>
            <person name="Pearson M."/>
            <person name="Priest M."/>
            <person name="Roberts A."/>
            <person name="Saif S."/>
            <person name="Shea T."/>
            <person name="Sisk P."/>
            <person name="Sykes S."/>
            <person name="Wortman J."/>
            <person name="Nusbaum C."/>
            <person name="Birren B."/>
        </authorList>
    </citation>
    <scope>NUCLEOTIDE SEQUENCE [LARGE SCALE GENOMIC DNA]</scope>
    <source>
        <strain evidence="2">race PST-78</strain>
    </source>
</reference>
<accession>A0A0L0UQI8</accession>
<name>A0A0L0UQI8_9BASI</name>
<evidence type="ECO:0000313" key="1">
    <source>
        <dbReference type="EMBL" id="KNE89357.1"/>
    </source>
</evidence>
<comment type="caution">
    <text evidence="1">The sequence shown here is derived from an EMBL/GenBank/DDBJ whole genome shotgun (WGS) entry which is preliminary data.</text>
</comment>
<proteinExistence type="predicted"/>
<dbReference type="AlphaFoldDB" id="A0A0L0UQI8"/>
<dbReference type="Proteomes" id="UP000054564">
    <property type="component" value="Unassembled WGS sequence"/>
</dbReference>
<protein>
    <recommendedName>
        <fullName evidence="3">CN hydrolase domain-containing protein</fullName>
    </recommendedName>
</protein>
<feature type="non-terminal residue" evidence="1">
    <location>
        <position position="90"/>
    </location>
</feature>
<gene>
    <name evidence="1" type="ORF">PSTG_17183</name>
</gene>
<dbReference type="STRING" id="1165861.A0A0L0UQI8"/>
<sequence>MLTSSKLEAKGTAFNTALIQLRGIGSDKPTNLLHAWTKITEAMRGHSLGLKPHVFVLPEIFNSPYRPSYFDTYAEVIGWHESKGSDWDVE</sequence>
<evidence type="ECO:0000313" key="2">
    <source>
        <dbReference type="Proteomes" id="UP000054564"/>
    </source>
</evidence>
<dbReference type="Gene3D" id="3.60.110.10">
    <property type="entry name" value="Carbon-nitrogen hydrolase"/>
    <property type="match status" value="1"/>
</dbReference>
<dbReference type="InterPro" id="IPR036526">
    <property type="entry name" value="C-N_Hydrolase_sf"/>
</dbReference>
<organism evidence="1 2">
    <name type="scientific">Puccinia striiformis f. sp. tritici PST-78</name>
    <dbReference type="NCBI Taxonomy" id="1165861"/>
    <lineage>
        <taxon>Eukaryota</taxon>
        <taxon>Fungi</taxon>
        <taxon>Dikarya</taxon>
        <taxon>Basidiomycota</taxon>
        <taxon>Pucciniomycotina</taxon>
        <taxon>Pucciniomycetes</taxon>
        <taxon>Pucciniales</taxon>
        <taxon>Pucciniaceae</taxon>
        <taxon>Puccinia</taxon>
    </lineage>
</organism>
<keyword evidence="2" id="KW-1185">Reference proteome</keyword>